<protein>
    <submittedName>
        <fullName evidence="1">Uncharacterized protein</fullName>
    </submittedName>
</protein>
<dbReference type="AlphaFoldDB" id="A0A0K2UL10"/>
<name>A0A0K2UL10_LEPSM</name>
<evidence type="ECO:0000313" key="1">
    <source>
        <dbReference type="EMBL" id="CDW38612.1"/>
    </source>
</evidence>
<accession>A0A0K2UL10</accession>
<sequence>MKLRSRGSLKMIREQIQEQISLRRPQKERKLSRGQLLLNVYKNMGPPSSPDLNPLDYSI</sequence>
<proteinExistence type="predicted"/>
<reference evidence="1" key="1">
    <citation type="submission" date="2014-05" db="EMBL/GenBank/DDBJ databases">
        <authorList>
            <person name="Chronopoulou M."/>
        </authorList>
    </citation>
    <scope>NUCLEOTIDE SEQUENCE</scope>
    <source>
        <tissue evidence="1">Whole organism</tissue>
    </source>
</reference>
<organism evidence="1">
    <name type="scientific">Lepeophtheirus salmonis</name>
    <name type="common">Salmon louse</name>
    <name type="synonym">Caligus salmonis</name>
    <dbReference type="NCBI Taxonomy" id="72036"/>
    <lineage>
        <taxon>Eukaryota</taxon>
        <taxon>Metazoa</taxon>
        <taxon>Ecdysozoa</taxon>
        <taxon>Arthropoda</taxon>
        <taxon>Crustacea</taxon>
        <taxon>Multicrustacea</taxon>
        <taxon>Hexanauplia</taxon>
        <taxon>Copepoda</taxon>
        <taxon>Siphonostomatoida</taxon>
        <taxon>Caligidae</taxon>
        <taxon>Lepeophtheirus</taxon>
    </lineage>
</organism>
<dbReference type="EMBL" id="HACA01021251">
    <property type="protein sequence ID" value="CDW38612.1"/>
    <property type="molecule type" value="Transcribed_RNA"/>
</dbReference>